<dbReference type="InterPro" id="IPR052717">
    <property type="entry name" value="Vacuolar_transposase_reg"/>
</dbReference>
<evidence type="ECO:0000313" key="4">
    <source>
        <dbReference type="Proteomes" id="UP001174136"/>
    </source>
</evidence>
<feature type="compositionally biased region" description="Polar residues" evidence="1">
    <location>
        <begin position="252"/>
        <end position="265"/>
    </location>
</feature>
<dbReference type="EMBL" id="JAOPHQ010001805">
    <property type="protein sequence ID" value="KAK0149249.1"/>
    <property type="molecule type" value="Genomic_DNA"/>
</dbReference>
<evidence type="ECO:0000259" key="2">
    <source>
        <dbReference type="Pfam" id="PF05699"/>
    </source>
</evidence>
<accession>A0AA47MZ64</accession>
<feature type="region of interest" description="Disordered" evidence="1">
    <location>
        <begin position="374"/>
        <end position="432"/>
    </location>
</feature>
<dbReference type="GO" id="GO:0005634">
    <property type="term" value="C:nucleus"/>
    <property type="evidence" value="ECO:0007669"/>
    <property type="project" value="TreeGrafter"/>
</dbReference>
<feature type="compositionally biased region" description="Low complexity" evidence="1">
    <location>
        <begin position="387"/>
        <end position="404"/>
    </location>
</feature>
<gene>
    <name evidence="3" type="primary">ZBED1_14</name>
    <name evidence="3" type="ORF">N1851_010231</name>
</gene>
<evidence type="ECO:0000256" key="1">
    <source>
        <dbReference type="SAM" id="MobiDB-lite"/>
    </source>
</evidence>
<sequence length="432" mass="46939">MCFAHTINLATQAGLGVPRVARLLGRFNGYRVVNFQAETATIAITQVNHGRYDAVEQHVGYAGSLPRAASCHNSSSHQPRVKTKRSIDTLDSCDVRDAEDLVKLLCPLKTATTVLREEKSPTVSLIVPLKSMIEQSMTPNDGDSTTTAILTNIANRYSGDAFNYLLECTVLDPRFRTLPQLDHDQCEAVFLRVQNKAEQLLQKQTTAEEREGGAAGGAHCPTHGREEAVRDDEPKLTEPAPKKTALEDLLGNSFSTEPEESNSSKQAEREVENYRKEASIPLSGRPLKWWQEHCSQYPLLSHLAKACLSVPATSVPITCPESASAALSCPLCFPQPIAVSQCRGQEDVAFGPQPKQGSPDFPLPSHFVQLFPGDPEAFPGQPRDIVSPACPGSSPGSPTSGTCPEHLTREASGRHHNQMPEPPHLASLNAEE</sequence>
<dbReference type="PANTHER" id="PTHR46169:SF29">
    <property type="entry name" value="DNA REPLICATION-RELATED ELEMENT FACTOR, ISOFORM A"/>
    <property type="match status" value="1"/>
</dbReference>
<dbReference type="Pfam" id="PF05699">
    <property type="entry name" value="Dimer_Tnp_hAT"/>
    <property type="match status" value="1"/>
</dbReference>
<comment type="caution">
    <text evidence="3">The sequence shown here is derived from an EMBL/GenBank/DDBJ whole genome shotgun (WGS) entry which is preliminary data.</text>
</comment>
<dbReference type="PANTHER" id="PTHR46169">
    <property type="entry name" value="DNA REPLICATION-RELATED ELEMENT FACTOR, ISOFORM A"/>
    <property type="match status" value="1"/>
</dbReference>
<dbReference type="Proteomes" id="UP001174136">
    <property type="component" value="Unassembled WGS sequence"/>
</dbReference>
<proteinExistence type="predicted"/>
<feature type="compositionally biased region" description="Basic and acidic residues" evidence="1">
    <location>
        <begin position="223"/>
        <end position="246"/>
    </location>
</feature>
<protein>
    <submittedName>
        <fullName evidence="3">Zinc finger BED domain-containing protein 1</fullName>
    </submittedName>
</protein>
<feature type="region of interest" description="Disordered" evidence="1">
    <location>
        <begin position="205"/>
        <end position="272"/>
    </location>
</feature>
<dbReference type="GO" id="GO:0046983">
    <property type="term" value="F:protein dimerization activity"/>
    <property type="evidence" value="ECO:0007669"/>
    <property type="project" value="InterPro"/>
</dbReference>
<dbReference type="AlphaFoldDB" id="A0AA47MZ64"/>
<evidence type="ECO:0000313" key="3">
    <source>
        <dbReference type="EMBL" id="KAK0149249.1"/>
    </source>
</evidence>
<reference evidence="3" key="1">
    <citation type="journal article" date="2023" name="Front. Mar. Sci.">
        <title>A new Merluccius polli reference genome to investigate the effects of global change in West African waters.</title>
        <authorList>
            <person name="Mateo J.L."/>
            <person name="Blanco-Fernandez C."/>
            <person name="Garcia-Vazquez E."/>
            <person name="Machado-Schiaffino G."/>
        </authorList>
    </citation>
    <scope>NUCLEOTIDE SEQUENCE</scope>
    <source>
        <strain evidence="3">C29</strain>
        <tissue evidence="3">Fin</tissue>
    </source>
</reference>
<name>A0AA47MZ64_MERPO</name>
<organism evidence="3 4">
    <name type="scientific">Merluccius polli</name>
    <name type="common">Benguela hake</name>
    <name type="synonym">Merluccius cadenati</name>
    <dbReference type="NCBI Taxonomy" id="89951"/>
    <lineage>
        <taxon>Eukaryota</taxon>
        <taxon>Metazoa</taxon>
        <taxon>Chordata</taxon>
        <taxon>Craniata</taxon>
        <taxon>Vertebrata</taxon>
        <taxon>Euteleostomi</taxon>
        <taxon>Actinopterygii</taxon>
        <taxon>Neopterygii</taxon>
        <taxon>Teleostei</taxon>
        <taxon>Neoteleostei</taxon>
        <taxon>Acanthomorphata</taxon>
        <taxon>Zeiogadaria</taxon>
        <taxon>Gadariae</taxon>
        <taxon>Gadiformes</taxon>
        <taxon>Gadoidei</taxon>
        <taxon>Merlucciidae</taxon>
        <taxon>Merluccius</taxon>
    </lineage>
</organism>
<dbReference type="InterPro" id="IPR012337">
    <property type="entry name" value="RNaseH-like_sf"/>
</dbReference>
<dbReference type="SUPFAM" id="SSF53098">
    <property type="entry name" value="Ribonuclease H-like"/>
    <property type="match status" value="1"/>
</dbReference>
<keyword evidence="4" id="KW-1185">Reference proteome</keyword>
<dbReference type="InterPro" id="IPR008906">
    <property type="entry name" value="HATC_C_dom"/>
</dbReference>
<feature type="domain" description="HAT C-terminal dimerisation" evidence="2">
    <location>
        <begin position="270"/>
        <end position="316"/>
    </location>
</feature>
<dbReference type="GO" id="GO:0006357">
    <property type="term" value="P:regulation of transcription by RNA polymerase II"/>
    <property type="evidence" value="ECO:0007669"/>
    <property type="project" value="TreeGrafter"/>
</dbReference>